<dbReference type="STRING" id="47864.GA0070560_103409"/>
<dbReference type="InterPro" id="IPR038694">
    <property type="entry name" value="DUF427_sf"/>
</dbReference>
<dbReference type="Pfam" id="PF04248">
    <property type="entry name" value="NTP_transf_9"/>
    <property type="match status" value="1"/>
</dbReference>
<dbReference type="EMBL" id="FMDN01000003">
    <property type="protein sequence ID" value="SCG43203.1"/>
    <property type="molecule type" value="Genomic_DNA"/>
</dbReference>
<evidence type="ECO:0000313" key="2">
    <source>
        <dbReference type="EMBL" id="SCG43203.1"/>
    </source>
</evidence>
<keyword evidence="3" id="KW-1185">Reference proteome</keyword>
<dbReference type="InterPro" id="IPR007361">
    <property type="entry name" value="DUF427"/>
</dbReference>
<sequence>MGPDTDAAVAAARTAVIAPGTAAERWSRRPGRHSVVSMPRAVWNDLVVAESDDTVMVEGNHYFPRSALRTDLIRESDTHTVCPWKGTASYYTLTHEGRTSADAVWYYPDPKPEAEMVRDRVAFWKDVTVVE</sequence>
<gene>
    <name evidence="2" type="ORF">GA0070560_103409</name>
</gene>
<evidence type="ECO:0000313" key="3">
    <source>
        <dbReference type="Proteomes" id="UP000199408"/>
    </source>
</evidence>
<dbReference type="PANTHER" id="PTHR34310">
    <property type="entry name" value="DUF427 DOMAIN PROTEIN (AFU_ORTHOLOGUE AFUA_3G02220)"/>
    <property type="match status" value="1"/>
</dbReference>
<evidence type="ECO:0000259" key="1">
    <source>
        <dbReference type="Pfam" id="PF04248"/>
    </source>
</evidence>
<dbReference type="AlphaFoldDB" id="A0A1C5HB88"/>
<dbReference type="PANTHER" id="PTHR34310:SF5">
    <property type="entry name" value="DUF427 DOMAIN PROTEIN (AFU_ORTHOLOGUE AFUA_3G02220)"/>
    <property type="match status" value="1"/>
</dbReference>
<proteinExistence type="predicted"/>
<dbReference type="Proteomes" id="UP000199408">
    <property type="component" value="Unassembled WGS sequence"/>
</dbReference>
<organism evidence="2 3">
    <name type="scientific">Micromonospora halophytica</name>
    <dbReference type="NCBI Taxonomy" id="47864"/>
    <lineage>
        <taxon>Bacteria</taxon>
        <taxon>Bacillati</taxon>
        <taxon>Actinomycetota</taxon>
        <taxon>Actinomycetes</taxon>
        <taxon>Micromonosporales</taxon>
        <taxon>Micromonosporaceae</taxon>
        <taxon>Micromonospora</taxon>
    </lineage>
</organism>
<name>A0A1C5HB88_9ACTN</name>
<feature type="domain" description="DUF427" evidence="1">
    <location>
        <begin position="40"/>
        <end position="126"/>
    </location>
</feature>
<dbReference type="Gene3D" id="2.170.150.40">
    <property type="entry name" value="Domain of unknown function (DUF427)"/>
    <property type="match status" value="1"/>
</dbReference>
<reference evidence="3" key="1">
    <citation type="submission" date="2016-06" db="EMBL/GenBank/DDBJ databases">
        <authorList>
            <person name="Varghese N."/>
        </authorList>
    </citation>
    <scope>NUCLEOTIDE SEQUENCE [LARGE SCALE GENOMIC DNA]</scope>
    <source>
        <strain evidence="3">DSM 43171</strain>
    </source>
</reference>
<protein>
    <submittedName>
        <fullName evidence="2">Uncharacterized conserved protein, DUF427 family</fullName>
    </submittedName>
</protein>
<accession>A0A1C5HB88</accession>